<name>A0AAW1VYC4_RUBAR</name>
<dbReference type="EMBL" id="JBEDUW010000007">
    <property type="protein sequence ID" value="KAK9912021.1"/>
    <property type="molecule type" value="Genomic_DNA"/>
</dbReference>
<feature type="compositionally biased region" description="Low complexity" evidence="1">
    <location>
        <begin position="122"/>
        <end position="133"/>
    </location>
</feature>
<evidence type="ECO:0000313" key="2">
    <source>
        <dbReference type="EMBL" id="KAK9912021.1"/>
    </source>
</evidence>
<gene>
    <name evidence="2" type="ORF">M0R45_035895</name>
</gene>
<comment type="caution">
    <text evidence="2">The sequence shown here is derived from an EMBL/GenBank/DDBJ whole genome shotgun (WGS) entry which is preliminary data.</text>
</comment>
<evidence type="ECO:0000313" key="3">
    <source>
        <dbReference type="Proteomes" id="UP001457282"/>
    </source>
</evidence>
<feature type="region of interest" description="Disordered" evidence="1">
    <location>
        <begin position="119"/>
        <end position="140"/>
    </location>
</feature>
<proteinExistence type="predicted"/>
<dbReference type="Proteomes" id="UP001457282">
    <property type="component" value="Unassembled WGS sequence"/>
</dbReference>
<dbReference type="AlphaFoldDB" id="A0AAW1VYC4"/>
<accession>A0AAW1VYC4</accession>
<reference evidence="2 3" key="1">
    <citation type="journal article" date="2023" name="G3 (Bethesda)">
        <title>A chromosome-length genome assembly and annotation of blackberry (Rubus argutus, cv. 'Hillquist').</title>
        <authorList>
            <person name="Bruna T."/>
            <person name="Aryal R."/>
            <person name="Dudchenko O."/>
            <person name="Sargent D.J."/>
            <person name="Mead D."/>
            <person name="Buti M."/>
            <person name="Cavallini A."/>
            <person name="Hytonen T."/>
            <person name="Andres J."/>
            <person name="Pham M."/>
            <person name="Weisz D."/>
            <person name="Mascagni F."/>
            <person name="Usai G."/>
            <person name="Natali L."/>
            <person name="Bassil N."/>
            <person name="Fernandez G.E."/>
            <person name="Lomsadze A."/>
            <person name="Armour M."/>
            <person name="Olukolu B."/>
            <person name="Poorten T."/>
            <person name="Britton C."/>
            <person name="Davik J."/>
            <person name="Ashrafi H."/>
            <person name="Aiden E.L."/>
            <person name="Borodovsky M."/>
            <person name="Worthington M."/>
        </authorList>
    </citation>
    <scope>NUCLEOTIDE SEQUENCE [LARGE SCALE GENOMIC DNA]</scope>
    <source>
        <strain evidence="2">PI 553951</strain>
    </source>
</reference>
<feature type="region of interest" description="Disordered" evidence="1">
    <location>
        <begin position="1"/>
        <end position="86"/>
    </location>
</feature>
<sequence>MDQMEYARGRHRQWRQSMSSSQRQAYLARQQAQARGKRPMVETSHDYQLQAGPSNRNEQSLEEFDNEGSSSRIPSNSNNHDQDFSRVRLTRIRQLARSGRSQINDDVVQNSARHNVPVVSMNNGEQNNNNEAMNNEEEQDNNNEAMNIDDEQDNDNINTHDNNGRPMSCCDYYAYMLQMRQLLENPLHRGGRLLQQTSRLPKCWGKQCG</sequence>
<feature type="compositionally biased region" description="Low complexity" evidence="1">
    <location>
        <begin position="15"/>
        <end position="34"/>
    </location>
</feature>
<keyword evidence="3" id="KW-1185">Reference proteome</keyword>
<protein>
    <submittedName>
        <fullName evidence="2">Uncharacterized protein</fullName>
    </submittedName>
</protein>
<organism evidence="2 3">
    <name type="scientific">Rubus argutus</name>
    <name type="common">Southern blackberry</name>
    <dbReference type="NCBI Taxonomy" id="59490"/>
    <lineage>
        <taxon>Eukaryota</taxon>
        <taxon>Viridiplantae</taxon>
        <taxon>Streptophyta</taxon>
        <taxon>Embryophyta</taxon>
        <taxon>Tracheophyta</taxon>
        <taxon>Spermatophyta</taxon>
        <taxon>Magnoliopsida</taxon>
        <taxon>eudicotyledons</taxon>
        <taxon>Gunneridae</taxon>
        <taxon>Pentapetalae</taxon>
        <taxon>rosids</taxon>
        <taxon>fabids</taxon>
        <taxon>Rosales</taxon>
        <taxon>Rosaceae</taxon>
        <taxon>Rosoideae</taxon>
        <taxon>Rosoideae incertae sedis</taxon>
        <taxon>Rubus</taxon>
    </lineage>
</organism>
<feature type="compositionally biased region" description="Polar residues" evidence="1">
    <location>
        <begin position="67"/>
        <end position="79"/>
    </location>
</feature>
<evidence type="ECO:0000256" key="1">
    <source>
        <dbReference type="SAM" id="MobiDB-lite"/>
    </source>
</evidence>